<feature type="signal peptide" evidence="2">
    <location>
        <begin position="1"/>
        <end position="23"/>
    </location>
</feature>
<evidence type="ECO:0000256" key="2">
    <source>
        <dbReference type="SAM" id="SignalP"/>
    </source>
</evidence>
<comment type="similarity">
    <text evidence="1">Belongs to the bacterial solute-binding protein 8 family.</text>
</comment>
<dbReference type="RefSeq" id="WP_212323861.1">
    <property type="nucleotide sequence ID" value="NZ_AP024463.1"/>
</dbReference>
<feature type="chain" id="PRO_5046169929" evidence="2">
    <location>
        <begin position="24"/>
        <end position="344"/>
    </location>
</feature>
<feature type="domain" description="Fe/B12 periplasmic-binding" evidence="3">
    <location>
        <begin position="71"/>
        <end position="337"/>
    </location>
</feature>
<dbReference type="EMBL" id="CP072384">
    <property type="protein sequence ID" value="QUC08230.1"/>
    <property type="molecule type" value="Genomic_DNA"/>
</dbReference>
<proteinExistence type="inferred from homology"/>
<gene>
    <name evidence="4" type="ORF">J5A65_00275</name>
</gene>
<dbReference type="InterPro" id="IPR002491">
    <property type="entry name" value="ABC_transptr_periplasmic_BD"/>
</dbReference>
<dbReference type="Gene3D" id="3.40.50.1980">
    <property type="entry name" value="Nitrogenase molybdenum iron protein domain"/>
    <property type="match status" value="2"/>
</dbReference>
<reference evidence="4 5" key="1">
    <citation type="submission" date="2021-03" db="EMBL/GenBank/DDBJ databases">
        <title>Human Oral Microbial Genomes.</title>
        <authorList>
            <person name="Johnston C.D."/>
            <person name="Chen T."/>
            <person name="Dewhirst F.E."/>
        </authorList>
    </citation>
    <scope>NUCLEOTIDE SEQUENCE [LARGE SCALE GENOMIC DNA]</scope>
    <source>
        <strain evidence="4 5">DSMZ 100122</strain>
    </source>
</reference>
<dbReference type="PANTHER" id="PTHR30535:SF34">
    <property type="entry name" value="MOLYBDATE-BINDING PROTEIN MOLA"/>
    <property type="match status" value="1"/>
</dbReference>
<dbReference type="Pfam" id="PF01497">
    <property type="entry name" value="Peripla_BP_2"/>
    <property type="match status" value="1"/>
</dbReference>
<accession>A0ABX7Y4V5</accession>
<dbReference type="PROSITE" id="PS51257">
    <property type="entry name" value="PROKAR_LIPOPROTEIN"/>
    <property type="match status" value="1"/>
</dbReference>
<dbReference type="InterPro" id="IPR050902">
    <property type="entry name" value="ABC_Transporter_SBP"/>
</dbReference>
<evidence type="ECO:0000259" key="3">
    <source>
        <dbReference type="PROSITE" id="PS50983"/>
    </source>
</evidence>
<keyword evidence="5" id="KW-1185">Reference proteome</keyword>
<dbReference type="SUPFAM" id="SSF53807">
    <property type="entry name" value="Helical backbone' metal receptor"/>
    <property type="match status" value="1"/>
</dbReference>
<name>A0ABX7Y4V5_9ACTN</name>
<dbReference type="Proteomes" id="UP000678513">
    <property type="component" value="Chromosome"/>
</dbReference>
<keyword evidence="2" id="KW-0732">Signal</keyword>
<evidence type="ECO:0000313" key="5">
    <source>
        <dbReference type="Proteomes" id="UP000678513"/>
    </source>
</evidence>
<sequence>MLRRFLGFLIAGLLVVVSGCGTPAPDAESPAPSVAPSASASPAISLSSESFPLTVTDTTGRQVSLERRPERVVFLSGTPLNVWYDAGGSAVGRPELTDNIRLGADYAGTIMALPSVGMPYATDSEAVAGLQPDLVVGVEGPHDAAVEAYQKLGINSILVKIRSLDDLRQTYQAFGTLAGSPETARQRIAAIDAQCQQVLSQVPGRKASVVILFVTAQSLAVKRDNSIAGQMSLQLGLTNIASGSTPDNPGSETTPLDIEYIVSKQPDHVLVTSMMGSNEQARETLQAQLETNPAWQTIDAVREGRIHYLPQQYFLFNAGPYYGDALAYLAATIHPDVFGAPVEP</sequence>
<evidence type="ECO:0000313" key="4">
    <source>
        <dbReference type="EMBL" id="QUC08230.1"/>
    </source>
</evidence>
<dbReference type="PROSITE" id="PS50983">
    <property type="entry name" value="FE_B12_PBP"/>
    <property type="match status" value="1"/>
</dbReference>
<dbReference type="PANTHER" id="PTHR30535">
    <property type="entry name" value="VITAMIN B12-BINDING PROTEIN"/>
    <property type="match status" value="1"/>
</dbReference>
<organism evidence="4 5">
    <name type="scientific">Arachnia rubra</name>
    <dbReference type="NCBI Taxonomy" id="1547448"/>
    <lineage>
        <taxon>Bacteria</taxon>
        <taxon>Bacillati</taxon>
        <taxon>Actinomycetota</taxon>
        <taxon>Actinomycetes</taxon>
        <taxon>Propionibacteriales</taxon>
        <taxon>Propionibacteriaceae</taxon>
        <taxon>Arachnia</taxon>
    </lineage>
</organism>
<evidence type="ECO:0000256" key="1">
    <source>
        <dbReference type="ARBA" id="ARBA00008814"/>
    </source>
</evidence>
<protein>
    <submittedName>
        <fullName evidence="4">ABC transporter substrate-binding protein</fullName>
    </submittedName>
</protein>